<feature type="compositionally biased region" description="Basic and acidic residues" evidence="1">
    <location>
        <begin position="59"/>
        <end position="76"/>
    </location>
</feature>
<organism evidence="2 3">
    <name type="scientific">Chelatococcus sambhunathii</name>
    <dbReference type="NCBI Taxonomy" id="363953"/>
    <lineage>
        <taxon>Bacteria</taxon>
        <taxon>Pseudomonadati</taxon>
        <taxon>Pseudomonadota</taxon>
        <taxon>Alphaproteobacteria</taxon>
        <taxon>Hyphomicrobiales</taxon>
        <taxon>Chelatococcaceae</taxon>
        <taxon>Chelatococcus</taxon>
    </lineage>
</organism>
<name>A0ABU1DCN5_9HYPH</name>
<protein>
    <submittedName>
        <fullName evidence="2">Uncharacterized protein</fullName>
    </submittedName>
</protein>
<keyword evidence="3" id="KW-1185">Reference proteome</keyword>
<reference evidence="2" key="1">
    <citation type="submission" date="2020-10" db="EMBL/GenBank/DDBJ databases">
        <authorList>
            <person name="Abbas A."/>
            <person name="Razzaq R."/>
            <person name="Waqas M."/>
            <person name="Abbas N."/>
            <person name="Nielsen T.K."/>
            <person name="Hansen L.H."/>
            <person name="Hussain S."/>
            <person name="Shahid M."/>
        </authorList>
    </citation>
    <scope>NUCLEOTIDE SEQUENCE</scope>
    <source>
        <strain evidence="2">S14</strain>
    </source>
</reference>
<comment type="caution">
    <text evidence="2">The sequence shown here is derived from an EMBL/GenBank/DDBJ whole genome shotgun (WGS) entry which is preliminary data.</text>
</comment>
<evidence type="ECO:0000256" key="1">
    <source>
        <dbReference type="SAM" id="MobiDB-lite"/>
    </source>
</evidence>
<evidence type="ECO:0000313" key="3">
    <source>
        <dbReference type="Proteomes" id="UP001181622"/>
    </source>
</evidence>
<feature type="region of interest" description="Disordered" evidence="1">
    <location>
        <begin position="58"/>
        <end position="85"/>
    </location>
</feature>
<dbReference type="EMBL" id="JADBEO010000007">
    <property type="protein sequence ID" value="MDR4305877.1"/>
    <property type="molecule type" value="Genomic_DNA"/>
</dbReference>
<evidence type="ECO:0000313" key="2">
    <source>
        <dbReference type="EMBL" id="MDR4305877.1"/>
    </source>
</evidence>
<sequence length="85" mass="9829">MPLIPDENSPFKEGGELTMLTGDEMHEAMRRGLKQAFDDPATYGHELFFGPRAAATQLWRDRERADRRSARREMTKGRPPARRRS</sequence>
<gene>
    <name evidence="2" type="ORF">IHQ68_04455</name>
</gene>
<dbReference type="RefSeq" id="WP_309389248.1">
    <property type="nucleotide sequence ID" value="NZ_JADBEO010000007.1"/>
</dbReference>
<proteinExistence type="predicted"/>
<accession>A0ABU1DCN5</accession>
<dbReference type="Proteomes" id="UP001181622">
    <property type="component" value="Unassembled WGS sequence"/>
</dbReference>